<dbReference type="AlphaFoldDB" id="A0A6B8KL66"/>
<name>A0A6B8KL66_9HYPH</name>
<dbReference type="InterPro" id="IPR036640">
    <property type="entry name" value="ABC1_TM_sf"/>
</dbReference>
<accession>A0A6B8KL66</accession>
<dbReference type="GO" id="GO:0005524">
    <property type="term" value="F:ATP binding"/>
    <property type="evidence" value="ECO:0007669"/>
    <property type="project" value="UniProtKB-KW"/>
</dbReference>
<feature type="transmembrane region" description="Helical" evidence="6">
    <location>
        <begin position="185"/>
        <end position="205"/>
    </location>
</feature>
<proteinExistence type="predicted"/>
<evidence type="ECO:0000313" key="9">
    <source>
        <dbReference type="EMBL" id="QGM47478.1"/>
    </source>
</evidence>
<evidence type="ECO:0000256" key="1">
    <source>
        <dbReference type="ARBA" id="ARBA00004651"/>
    </source>
</evidence>
<dbReference type="GO" id="GO:0140359">
    <property type="term" value="F:ABC-type transporter activity"/>
    <property type="evidence" value="ECO:0007669"/>
    <property type="project" value="InterPro"/>
</dbReference>
<dbReference type="PANTHER" id="PTHR11384:SF59">
    <property type="entry name" value="LYSOSOMAL COBALAMIN TRANSPORTER ABCD4"/>
    <property type="match status" value="1"/>
</dbReference>
<dbReference type="Pfam" id="PF06472">
    <property type="entry name" value="ABC_membrane_2"/>
    <property type="match status" value="1"/>
</dbReference>
<feature type="transmembrane region" description="Helical" evidence="6">
    <location>
        <begin position="69"/>
        <end position="92"/>
    </location>
</feature>
<dbReference type="InterPro" id="IPR027417">
    <property type="entry name" value="P-loop_NTPase"/>
</dbReference>
<evidence type="ECO:0000256" key="5">
    <source>
        <dbReference type="ARBA" id="ARBA00023136"/>
    </source>
</evidence>
<keyword evidence="2" id="KW-0813">Transport</keyword>
<evidence type="ECO:0000259" key="7">
    <source>
        <dbReference type="PROSITE" id="PS50893"/>
    </source>
</evidence>
<keyword evidence="3 6" id="KW-0812">Transmembrane</keyword>
<keyword evidence="9" id="KW-0547">Nucleotide-binding</keyword>
<dbReference type="InterPro" id="IPR050835">
    <property type="entry name" value="ABC_transporter_sub-D"/>
</dbReference>
<evidence type="ECO:0000256" key="6">
    <source>
        <dbReference type="SAM" id="Phobius"/>
    </source>
</evidence>
<dbReference type="OrthoDB" id="9810134at2"/>
<evidence type="ECO:0000256" key="4">
    <source>
        <dbReference type="ARBA" id="ARBA00022989"/>
    </source>
</evidence>
<dbReference type="Gene3D" id="3.40.50.300">
    <property type="entry name" value="P-loop containing nucleotide triphosphate hydrolases"/>
    <property type="match status" value="1"/>
</dbReference>
<dbReference type="Proteomes" id="UP000309061">
    <property type="component" value="Chromosome"/>
</dbReference>
<gene>
    <name evidence="9" type="ORF">H2LOC_018290</name>
</gene>
<dbReference type="GO" id="GO:0005886">
    <property type="term" value="C:plasma membrane"/>
    <property type="evidence" value="ECO:0007669"/>
    <property type="project" value="UniProtKB-SubCell"/>
</dbReference>
<dbReference type="Gene3D" id="1.20.1560.10">
    <property type="entry name" value="ABC transporter type 1, transmembrane domain"/>
    <property type="match status" value="1"/>
</dbReference>
<sequence>MTRRKLSLAQETRVMLRLLRMSPQRSILFWLCIALLVVISATAYGQIRLNAWNKPFYDALSNRDFLGFVGQLQVFVVLGGVLLALNVAQTWFNQMLRMRLREALTRDLFDQWLAPRRAFMIAGAGEIGVNPDQRIHEDVRHLSDLTTDLGVGLLQATLLLFSFIGVLWALSSGVVFLISGESYVVPGYMVWCALFYAGAASLASWKVGRPLIPLNAEHYARESDLRFALVHVNEHAEGIAAYRGEKEEKTRLDHELDRVLEILRRLVSAITNLTWVTAGYGWFTIVAPIIVAAPAYFSGGLTLGGLLMSAGAFTQVQQSLRWFVDNAGAIADWSATLHRVIGFRQALLQMDSVGEETSRIEICEKGDRLVLDRLRILSPAGCSVLDQDRIEIAPGEHVLAVGPPASGKTCLFRALAGLWPWGEGAVITPVGGVMFMPKRPFIPDGPLRDVLAYPLRAEDFAEEDYVFALTRLGFAYLSKVLDRRARWDRELTEREQQGVAFARLLLHKPHCVVIDGAVGALAADLRKTLFQIFSKELKSAALLCIDGPQAEPDCFDRVVHLNLDREGECLKEEAA</sequence>
<feature type="transmembrane region" description="Helical" evidence="6">
    <location>
        <begin position="158"/>
        <end position="179"/>
    </location>
</feature>
<protein>
    <submittedName>
        <fullName evidence="9">ABC transporter ATP-binding protein/permease</fullName>
    </submittedName>
</protein>
<organism evidence="9 10">
    <name type="scientific">Methylocystis heyeri</name>
    <dbReference type="NCBI Taxonomy" id="391905"/>
    <lineage>
        <taxon>Bacteria</taxon>
        <taxon>Pseudomonadati</taxon>
        <taxon>Pseudomonadota</taxon>
        <taxon>Alphaproteobacteria</taxon>
        <taxon>Hyphomicrobiales</taxon>
        <taxon>Methylocystaceae</taxon>
        <taxon>Methylocystis</taxon>
    </lineage>
</organism>
<keyword evidence="10" id="KW-1185">Reference proteome</keyword>
<keyword evidence="9" id="KW-0067">ATP-binding</keyword>
<dbReference type="InterPro" id="IPR011527">
    <property type="entry name" value="ABC1_TM_dom"/>
</dbReference>
<dbReference type="InterPro" id="IPR003439">
    <property type="entry name" value="ABC_transporter-like_ATP-bd"/>
</dbReference>
<dbReference type="PANTHER" id="PTHR11384">
    <property type="entry name" value="ATP-BINDING CASSETTE, SUB-FAMILY D MEMBER"/>
    <property type="match status" value="1"/>
</dbReference>
<reference evidence="9 10" key="1">
    <citation type="submission" date="2019-11" db="EMBL/GenBank/DDBJ databases">
        <title>The genome sequence of Methylocystis heyeri.</title>
        <authorList>
            <person name="Oshkin I.Y."/>
            <person name="Miroshnikov K."/>
            <person name="Dedysh S.N."/>
        </authorList>
    </citation>
    <scope>NUCLEOTIDE SEQUENCE [LARGE SCALE GENOMIC DNA]</scope>
    <source>
        <strain evidence="9 10">H2</strain>
    </source>
</reference>
<dbReference type="SUPFAM" id="SSF90123">
    <property type="entry name" value="ABC transporter transmembrane region"/>
    <property type="match status" value="1"/>
</dbReference>
<feature type="domain" description="ABC transmembrane type-1" evidence="8">
    <location>
        <begin position="33"/>
        <end position="332"/>
    </location>
</feature>
<dbReference type="SUPFAM" id="SSF52540">
    <property type="entry name" value="P-loop containing nucleoside triphosphate hydrolases"/>
    <property type="match status" value="1"/>
</dbReference>
<dbReference type="RefSeq" id="WP_136497287.1">
    <property type="nucleotide sequence ID" value="NZ_CP046052.1"/>
</dbReference>
<dbReference type="KEGG" id="mhey:H2LOC_018290"/>
<evidence type="ECO:0000256" key="2">
    <source>
        <dbReference type="ARBA" id="ARBA00022448"/>
    </source>
</evidence>
<dbReference type="EMBL" id="CP046052">
    <property type="protein sequence ID" value="QGM47478.1"/>
    <property type="molecule type" value="Genomic_DNA"/>
</dbReference>
<evidence type="ECO:0000259" key="8">
    <source>
        <dbReference type="PROSITE" id="PS50929"/>
    </source>
</evidence>
<feature type="domain" description="ABC transporter" evidence="7">
    <location>
        <begin position="369"/>
        <end position="574"/>
    </location>
</feature>
<keyword evidence="5 6" id="KW-0472">Membrane</keyword>
<comment type="subcellular location">
    <subcellularLocation>
        <location evidence="1">Cell membrane</location>
        <topology evidence="1">Multi-pass membrane protein</topology>
    </subcellularLocation>
</comment>
<keyword evidence="4 6" id="KW-1133">Transmembrane helix</keyword>
<dbReference type="PROSITE" id="PS50929">
    <property type="entry name" value="ABC_TM1F"/>
    <property type="match status" value="1"/>
</dbReference>
<dbReference type="PROSITE" id="PS50893">
    <property type="entry name" value="ABC_TRANSPORTER_2"/>
    <property type="match status" value="1"/>
</dbReference>
<dbReference type="GO" id="GO:0016887">
    <property type="term" value="F:ATP hydrolysis activity"/>
    <property type="evidence" value="ECO:0007669"/>
    <property type="project" value="InterPro"/>
</dbReference>
<evidence type="ECO:0000256" key="3">
    <source>
        <dbReference type="ARBA" id="ARBA00022692"/>
    </source>
</evidence>
<evidence type="ECO:0000313" key="10">
    <source>
        <dbReference type="Proteomes" id="UP000309061"/>
    </source>
</evidence>